<dbReference type="Gene3D" id="3.50.30.50">
    <property type="entry name" value="Putative cyclase"/>
    <property type="match status" value="1"/>
</dbReference>
<dbReference type="InterPro" id="IPR037175">
    <property type="entry name" value="KFase_sf"/>
</dbReference>
<organism evidence="1 2">
    <name type="scientific">Anaeroselena agilis</name>
    <dbReference type="NCBI Taxonomy" id="3063788"/>
    <lineage>
        <taxon>Bacteria</taxon>
        <taxon>Bacillati</taxon>
        <taxon>Bacillota</taxon>
        <taxon>Negativicutes</taxon>
        <taxon>Acetonemataceae</taxon>
        <taxon>Anaeroselena</taxon>
    </lineage>
</organism>
<accession>A0ABU3P340</accession>
<gene>
    <name evidence="1" type="ORF">Q4T40_19710</name>
</gene>
<sequence length="254" mass="27839">MKIIDLSVSHCNDATEPFGPKIEHSDHSAGAHRLAKMAGIEASDFPDTMALATDFISGSAHAGTHIDAPYHYGPLCEGRPAKTVDQVPLEWCYGPGVVLDMRHKEAGAEITIEDMKHALGKIGYVLKRGDIVLLHTGCDKYWGTDTPTYLAMQSGLGISGLNWLLDQGIRCIGIDAWTLDRPVNAMVAAYKQTGDKNELWPTHIHGRRREYLQIEKLANLEMLPRPYGFTISALPVKLQGCTAGWCRAVAVFAD</sequence>
<dbReference type="SUPFAM" id="SSF102198">
    <property type="entry name" value="Putative cyclase"/>
    <property type="match status" value="1"/>
</dbReference>
<protein>
    <submittedName>
        <fullName evidence="1">Cyclase family protein</fullName>
        <ecNumber evidence="1">3.5.-.-</ecNumber>
    </submittedName>
</protein>
<dbReference type="RefSeq" id="WP_413781915.1">
    <property type="nucleotide sequence ID" value="NZ_JAUOZS010000001.1"/>
</dbReference>
<dbReference type="Pfam" id="PF04199">
    <property type="entry name" value="Cyclase"/>
    <property type="match status" value="1"/>
</dbReference>
<name>A0ABU3P340_9FIRM</name>
<keyword evidence="2" id="KW-1185">Reference proteome</keyword>
<evidence type="ECO:0000313" key="1">
    <source>
        <dbReference type="EMBL" id="MDT8903459.1"/>
    </source>
</evidence>
<dbReference type="PANTHER" id="PTHR43564">
    <property type="entry name" value="KYNURENINE FORMAMIDASE-LIKE PROTEIN"/>
    <property type="match status" value="1"/>
</dbReference>
<keyword evidence="1" id="KW-0378">Hydrolase</keyword>
<dbReference type="PANTHER" id="PTHR43564:SF2">
    <property type="entry name" value="BLR6059 PROTEIN"/>
    <property type="match status" value="1"/>
</dbReference>
<comment type="caution">
    <text evidence="1">The sequence shown here is derived from an EMBL/GenBank/DDBJ whole genome shotgun (WGS) entry which is preliminary data.</text>
</comment>
<dbReference type="Proteomes" id="UP001254848">
    <property type="component" value="Unassembled WGS sequence"/>
</dbReference>
<reference evidence="1 2" key="1">
    <citation type="submission" date="2023-07" db="EMBL/GenBank/DDBJ databases">
        <title>The novel representative of Negativicutes class, Anaeroselena agilis gen. nov. sp. nov.</title>
        <authorList>
            <person name="Prokofeva M.I."/>
            <person name="Elcheninov A.G."/>
            <person name="Klyukina A."/>
            <person name="Kublanov I.V."/>
            <person name="Frolov E.N."/>
            <person name="Podosokorskaya O.A."/>
        </authorList>
    </citation>
    <scope>NUCLEOTIDE SEQUENCE [LARGE SCALE GENOMIC DNA]</scope>
    <source>
        <strain evidence="1 2">4137-cl</strain>
    </source>
</reference>
<proteinExistence type="predicted"/>
<dbReference type="InterPro" id="IPR007325">
    <property type="entry name" value="KFase/CYL"/>
</dbReference>
<dbReference type="EC" id="3.5.-.-" evidence="1"/>
<dbReference type="EMBL" id="JAUOZS010000001">
    <property type="protein sequence ID" value="MDT8903459.1"/>
    <property type="molecule type" value="Genomic_DNA"/>
</dbReference>
<dbReference type="GO" id="GO:0016787">
    <property type="term" value="F:hydrolase activity"/>
    <property type="evidence" value="ECO:0007669"/>
    <property type="project" value="UniProtKB-KW"/>
</dbReference>
<evidence type="ECO:0000313" key="2">
    <source>
        <dbReference type="Proteomes" id="UP001254848"/>
    </source>
</evidence>